<evidence type="ECO:0000256" key="10">
    <source>
        <dbReference type="ARBA" id="ARBA00022878"/>
    </source>
</evidence>
<feature type="binding site" evidence="14">
    <location>
        <position position="204"/>
    </location>
    <ligand>
        <name>Ca(2+)</name>
        <dbReference type="ChEBI" id="CHEBI:29108"/>
    </ligand>
</feature>
<keyword evidence="10" id="KW-0828">Tyrosine catabolism</keyword>
<evidence type="ECO:0000259" key="16">
    <source>
        <dbReference type="Pfam" id="PF09298"/>
    </source>
</evidence>
<feature type="binding site" evidence="13">
    <location>
        <position position="131"/>
    </location>
    <ligand>
        <name>substrate</name>
    </ligand>
</feature>
<evidence type="ECO:0000256" key="1">
    <source>
        <dbReference type="ARBA" id="ARBA00001913"/>
    </source>
</evidence>
<protein>
    <recommendedName>
        <fullName evidence="5">fumarylacetoacetase</fullName>
        <ecNumber evidence="5">3.7.1.2</ecNumber>
    </recommendedName>
</protein>
<feature type="domain" description="Fumarylacetoacetase-like C-terminal" evidence="15">
    <location>
        <begin position="127"/>
        <end position="415"/>
    </location>
</feature>
<dbReference type="GO" id="GO:0006572">
    <property type="term" value="P:L-tyrosine catabolic process"/>
    <property type="evidence" value="ECO:0007669"/>
    <property type="project" value="UniProtKB-KW"/>
</dbReference>
<evidence type="ECO:0000256" key="8">
    <source>
        <dbReference type="ARBA" id="ARBA00022837"/>
    </source>
</evidence>
<feature type="active site" description="Proton acceptor" evidence="12">
    <location>
        <position position="136"/>
    </location>
</feature>
<dbReference type="InterPro" id="IPR015377">
    <property type="entry name" value="Fumarylacetoacetase_N"/>
</dbReference>
<proteinExistence type="inferred from homology"/>
<comment type="pathway">
    <text evidence="3">Amino-acid degradation; L-phenylalanine degradation; acetoacetate and fumarate from L-phenylalanine: step 6/6.</text>
</comment>
<dbReference type="AlphaFoldDB" id="A0AA86IEG8"/>
<evidence type="ECO:0000256" key="6">
    <source>
        <dbReference type="ARBA" id="ARBA00022723"/>
    </source>
</evidence>
<evidence type="ECO:0000256" key="11">
    <source>
        <dbReference type="ARBA" id="ARBA00023232"/>
    </source>
</evidence>
<keyword evidence="11" id="KW-0585">Phenylalanine catabolism</keyword>
<evidence type="ECO:0000256" key="13">
    <source>
        <dbReference type="PIRSR" id="PIRSR605959-2"/>
    </source>
</evidence>
<dbReference type="InterPro" id="IPR036462">
    <property type="entry name" value="Fumarylacetoacetase_N_sf"/>
</dbReference>
<keyword evidence="7" id="KW-0378">Hydrolase</keyword>
<feature type="binding site" evidence="14">
    <location>
        <position position="236"/>
    </location>
    <ligand>
        <name>Mg(2+)</name>
        <dbReference type="ChEBI" id="CHEBI:18420"/>
    </ligand>
</feature>
<sequence length="428" mass="47893">MMKSFIEVDPKSHFPIQNLPYGVFRPLMMGVPRIGVAIGDYVLDLSVLDAEGYFDGTDVEGKGVFEQASLNEFMSLGTKAWQDVRKRIQQLLHEDESILRDNYALRDIALIPQKNVEMLLPAQIGDYTDFYASKEHATNVGIMFRGKENALMPNWTHLPVGYHGRASSVVLSGTDVRRPQGQMKPANSNAPLFGPCCQLDLELEMGWFIGPGNERGKNIALENAEEQIFGLVLVNDWSARDIQSWEYQPLGPFLSKSFATSISPWVVPLEALEPFRVAGPEQEPEPLPYLRTNKPGSFDIHLEVNLKGEGMKHPKIISTSNFRYLYWSMAQQIAHHTVGGCNLRPGDLLASGTISGPKKEMRGSLLELTWRGTEPIEMENGEQRVWLKDGDQLTITGWCQGEGYRIGFGEVTGRVLPALKQSYTLSHI</sequence>
<dbReference type="InterPro" id="IPR011234">
    <property type="entry name" value="Fumarylacetoacetase-like_C"/>
</dbReference>
<dbReference type="SUPFAM" id="SSF63433">
    <property type="entry name" value="Fumarylacetoacetate hydrolase, FAH, N-terminal domain"/>
    <property type="match status" value="1"/>
</dbReference>
<feature type="binding site" evidence="14">
    <location>
        <position position="202"/>
    </location>
    <ligand>
        <name>Ca(2+)</name>
        <dbReference type="ChEBI" id="CHEBI:29108"/>
    </ligand>
</feature>
<organism evidence="17 18">
    <name type="scientific">Priestia megaterium</name>
    <name type="common">Bacillus megaterium</name>
    <dbReference type="NCBI Taxonomy" id="1404"/>
    <lineage>
        <taxon>Bacteria</taxon>
        <taxon>Bacillati</taxon>
        <taxon>Bacillota</taxon>
        <taxon>Bacilli</taxon>
        <taxon>Bacillales</taxon>
        <taxon>Bacillaceae</taxon>
        <taxon>Priestia</taxon>
    </lineage>
</organism>
<feature type="binding site" evidence="14">
    <location>
        <position position="256"/>
    </location>
    <ligand>
        <name>Mg(2+)</name>
        <dbReference type="ChEBI" id="CHEBI:18420"/>
    </ligand>
</feature>
<reference evidence="17 18" key="1">
    <citation type="submission" date="2017-07" db="EMBL/GenBank/DDBJ databases">
        <title>Isolation and development of strain Bacillus megaterium SR7 for enhanced growth and metabolite production under supercritical carbon dioxide.</title>
        <authorList>
            <person name="Freedman A.J.E."/>
            <person name="Peet K.C."/>
            <person name="Boock J.T."/>
            <person name="Penn K."/>
            <person name="Prather K.L.J."/>
            <person name="Thompson J.R."/>
        </authorList>
    </citation>
    <scope>NUCLEOTIDE SEQUENCE [LARGE SCALE GENOMIC DNA]</scope>
    <source>
        <strain evidence="17 18">SR7</strain>
    </source>
</reference>
<evidence type="ECO:0000313" key="17">
    <source>
        <dbReference type="EMBL" id="AXI29497.1"/>
    </source>
</evidence>
<dbReference type="InterPro" id="IPR036663">
    <property type="entry name" value="Fumarylacetoacetase_C_sf"/>
</dbReference>
<dbReference type="Gene3D" id="3.90.850.10">
    <property type="entry name" value="Fumarylacetoacetase-like, C-terminal domain"/>
    <property type="match status" value="1"/>
</dbReference>
<feature type="binding site" evidence="13">
    <location>
        <position position="247"/>
    </location>
    <ligand>
        <name>substrate</name>
    </ligand>
</feature>
<dbReference type="RefSeq" id="WP_114895510.1">
    <property type="nucleotide sequence ID" value="NZ_CP022674.1"/>
</dbReference>
<feature type="binding site" evidence="13">
    <location>
        <position position="243"/>
    </location>
    <ligand>
        <name>substrate</name>
    </ligand>
</feature>
<dbReference type="Proteomes" id="UP000253834">
    <property type="component" value="Chromosome"/>
</dbReference>
<dbReference type="GO" id="GO:1902000">
    <property type="term" value="P:homogentisate catabolic process"/>
    <property type="evidence" value="ECO:0007669"/>
    <property type="project" value="TreeGrafter"/>
</dbReference>
<feature type="binding site" evidence="13">
    <location>
        <position position="353"/>
    </location>
    <ligand>
        <name>substrate</name>
    </ligand>
</feature>
<comment type="cofactor">
    <cofactor evidence="1 14">
        <name>Ca(2+)</name>
        <dbReference type="ChEBI" id="CHEBI:29108"/>
    </cofactor>
</comment>
<comment type="cofactor">
    <cofactor evidence="2 14">
        <name>Mg(2+)</name>
        <dbReference type="ChEBI" id="CHEBI:18420"/>
    </cofactor>
</comment>
<accession>A0AA86IEG8</accession>
<dbReference type="Gene3D" id="2.30.30.230">
    <property type="entry name" value="Fumarylacetoacetase, N-terminal domain"/>
    <property type="match status" value="1"/>
</dbReference>
<dbReference type="GO" id="GO:0004334">
    <property type="term" value="F:fumarylacetoacetase activity"/>
    <property type="evidence" value="ECO:0007669"/>
    <property type="project" value="UniProtKB-EC"/>
</dbReference>
<dbReference type="Pfam" id="PF01557">
    <property type="entry name" value="FAA_hydrolase"/>
    <property type="match status" value="1"/>
</dbReference>
<evidence type="ECO:0000256" key="9">
    <source>
        <dbReference type="ARBA" id="ARBA00022842"/>
    </source>
</evidence>
<name>A0AA86IEG8_PRIMG</name>
<dbReference type="EC" id="3.7.1.2" evidence="5"/>
<feature type="domain" description="Fumarylacetoacetase N-terminal" evidence="16">
    <location>
        <begin position="17"/>
        <end position="121"/>
    </location>
</feature>
<feature type="binding site" evidence="13">
    <location>
        <position position="145"/>
    </location>
    <ligand>
        <name>substrate</name>
    </ligand>
</feature>
<evidence type="ECO:0000256" key="3">
    <source>
        <dbReference type="ARBA" id="ARBA00004782"/>
    </source>
</evidence>
<dbReference type="PANTHER" id="PTHR43069">
    <property type="entry name" value="FUMARYLACETOACETASE"/>
    <property type="match status" value="1"/>
</dbReference>
<dbReference type="InterPro" id="IPR005959">
    <property type="entry name" value="Fumarylacetoacetase"/>
</dbReference>
<keyword evidence="9 14" id="KW-0460">Magnesium</keyword>
<evidence type="ECO:0000256" key="7">
    <source>
        <dbReference type="ARBA" id="ARBA00022801"/>
    </source>
</evidence>
<dbReference type="EMBL" id="CP022674">
    <property type="protein sequence ID" value="AXI29497.1"/>
    <property type="molecule type" value="Genomic_DNA"/>
</dbReference>
<dbReference type="FunFam" id="2.30.30.230:FF:000001">
    <property type="entry name" value="Fumarylacetoacetase"/>
    <property type="match status" value="1"/>
</dbReference>
<dbReference type="FunFam" id="3.90.850.10:FF:000004">
    <property type="entry name" value="Fumarylacetoacetase"/>
    <property type="match status" value="1"/>
</dbReference>
<gene>
    <name evidence="17" type="primary">fahA</name>
    <name evidence="17" type="ORF">CIB87_10930</name>
</gene>
<dbReference type="GO" id="GO:0006559">
    <property type="term" value="P:L-phenylalanine catabolic process"/>
    <property type="evidence" value="ECO:0007669"/>
    <property type="project" value="UniProtKB-KW"/>
</dbReference>
<evidence type="ECO:0000259" key="15">
    <source>
        <dbReference type="Pfam" id="PF01557"/>
    </source>
</evidence>
<keyword evidence="6 14" id="KW-0479">Metal-binding</keyword>
<dbReference type="GO" id="GO:0046872">
    <property type="term" value="F:metal ion binding"/>
    <property type="evidence" value="ECO:0007669"/>
    <property type="project" value="UniProtKB-KW"/>
</dbReference>
<evidence type="ECO:0000313" key="18">
    <source>
        <dbReference type="Proteomes" id="UP000253834"/>
    </source>
</evidence>
<evidence type="ECO:0000256" key="14">
    <source>
        <dbReference type="PIRSR" id="PIRSR605959-3"/>
    </source>
</evidence>
<evidence type="ECO:0000256" key="5">
    <source>
        <dbReference type="ARBA" id="ARBA00012094"/>
    </source>
</evidence>
<dbReference type="PANTHER" id="PTHR43069:SF2">
    <property type="entry name" value="FUMARYLACETOACETASE"/>
    <property type="match status" value="1"/>
</dbReference>
<dbReference type="SUPFAM" id="SSF56529">
    <property type="entry name" value="FAH"/>
    <property type="match status" value="1"/>
</dbReference>
<feature type="binding site" evidence="14">
    <location>
        <position position="260"/>
    </location>
    <ligand>
        <name>Mg(2+)</name>
        <dbReference type="ChEBI" id="CHEBI:18420"/>
    </ligand>
</feature>
<evidence type="ECO:0000256" key="2">
    <source>
        <dbReference type="ARBA" id="ARBA00001946"/>
    </source>
</evidence>
<keyword evidence="8 14" id="KW-0106">Calcium</keyword>
<feature type="binding site" evidence="14">
    <location>
        <position position="236"/>
    </location>
    <ligand>
        <name>Ca(2+)</name>
        <dbReference type="ChEBI" id="CHEBI:29108"/>
    </ligand>
</feature>
<comment type="similarity">
    <text evidence="4">Belongs to the FAH family.</text>
</comment>
<feature type="binding site" evidence="14">
    <location>
        <position position="129"/>
    </location>
    <ligand>
        <name>Ca(2+)</name>
        <dbReference type="ChEBI" id="CHEBI:29108"/>
    </ligand>
</feature>
<dbReference type="NCBIfam" id="TIGR01266">
    <property type="entry name" value="fum_ac_acetase"/>
    <property type="match status" value="1"/>
</dbReference>
<dbReference type="Pfam" id="PF09298">
    <property type="entry name" value="FAA_hydrolase_N"/>
    <property type="match status" value="1"/>
</dbReference>
<evidence type="ECO:0000256" key="4">
    <source>
        <dbReference type="ARBA" id="ARBA00010211"/>
    </source>
</evidence>
<evidence type="ECO:0000256" key="12">
    <source>
        <dbReference type="PIRSR" id="PIRSR605959-1"/>
    </source>
</evidence>